<dbReference type="Gene3D" id="1.10.150.20">
    <property type="entry name" value="5' to 3' exonuclease, C-terminal subdomain"/>
    <property type="match status" value="1"/>
</dbReference>
<dbReference type="PROSITE" id="PS50173">
    <property type="entry name" value="UMUC"/>
    <property type="match status" value="1"/>
</dbReference>
<evidence type="ECO:0000256" key="5">
    <source>
        <dbReference type="ARBA" id="ARBA00022679"/>
    </source>
</evidence>
<dbReference type="GO" id="GO:0009432">
    <property type="term" value="P:SOS response"/>
    <property type="evidence" value="ECO:0007669"/>
    <property type="project" value="TreeGrafter"/>
</dbReference>
<dbReference type="Pfam" id="PF11799">
    <property type="entry name" value="IMS_C"/>
    <property type="match status" value="1"/>
</dbReference>
<evidence type="ECO:0000256" key="15">
    <source>
        <dbReference type="ARBA" id="ARBA00049244"/>
    </source>
</evidence>
<dbReference type="SUPFAM" id="SSF100879">
    <property type="entry name" value="Lesion bypass DNA polymerase (Y-family), little finger domain"/>
    <property type="match status" value="1"/>
</dbReference>
<evidence type="ECO:0000313" key="19">
    <source>
        <dbReference type="EMBL" id="ONH30497.1"/>
    </source>
</evidence>
<evidence type="ECO:0000256" key="10">
    <source>
        <dbReference type="ARBA" id="ARBA00022842"/>
    </source>
</evidence>
<dbReference type="GO" id="GO:0003684">
    <property type="term" value="F:damaged DNA binding"/>
    <property type="evidence" value="ECO:0007669"/>
    <property type="project" value="InterPro"/>
</dbReference>
<keyword evidence="5 16" id="KW-0808">Transferase</keyword>
<name>A0A1V2IBL8_9ACTN</name>
<dbReference type="InterPro" id="IPR001126">
    <property type="entry name" value="UmuC"/>
</dbReference>
<dbReference type="InterPro" id="IPR043502">
    <property type="entry name" value="DNA/RNA_pol_sf"/>
</dbReference>
<evidence type="ECO:0000256" key="7">
    <source>
        <dbReference type="ARBA" id="ARBA00022705"/>
    </source>
</evidence>
<dbReference type="InterPro" id="IPR036775">
    <property type="entry name" value="DNA_pol_Y-fam_lit_finger_sf"/>
</dbReference>
<dbReference type="PANTHER" id="PTHR11076:SF33">
    <property type="entry name" value="DNA POLYMERASE KAPPA"/>
    <property type="match status" value="1"/>
</dbReference>
<feature type="region of interest" description="Disordered" evidence="17">
    <location>
        <begin position="386"/>
        <end position="409"/>
    </location>
</feature>
<dbReference type="Proteomes" id="UP000188929">
    <property type="component" value="Unassembled WGS sequence"/>
</dbReference>
<dbReference type="Gene3D" id="3.30.70.270">
    <property type="match status" value="1"/>
</dbReference>
<protein>
    <recommendedName>
        <fullName evidence="16">DNA polymerase IV</fullName>
        <shortName evidence="16">Pol IV</shortName>
        <ecNumber evidence="16">2.7.7.7</ecNumber>
    </recommendedName>
</protein>
<evidence type="ECO:0000256" key="2">
    <source>
        <dbReference type="ARBA" id="ARBA00010945"/>
    </source>
</evidence>
<dbReference type="Pfam" id="PF21999">
    <property type="entry name" value="IMS_HHH_1"/>
    <property type="match status" value="1"/>
</dbReference>
<feature type="site" description="Substrate discrimination" evidence="16">
    <location>
        <position position="24"/>
    </location>
</feature>
<dbReference type="GO" id="GO:0000287">
    <property type="term" value="F:magnesium ion binding"/>
    <property type="evidence" value="ECO:0007669"/>
    <property type="project" value="UniProtKB-UniRule"/>
</dbReference>
<comment type="subcellular location">
    <subcellularLocation>
        <location evidence="1 16">Cytoplasm</location>
    </subcellularLocation>
</comment>
<evidence type="ECO:0000256" key="14">
    <source>
        <dbReference type="ARBA" id="ARBA00025589"/>
    </source>
</evidence>
<keyword evidence="8 16" id="KW-0479">Metal-binding</keyword>
<keyword evidence="13 16" id="KW-0234">DNA repair</keyword>
<dbReference type="Gene3D" id="3.40.1170.60">
    <property type="match status" value="1"/>
</dbReference>
<dbReference type="InterPro" id="IPR022880">
    <property type="entry name" value="DNApol_IV"/>
</dbReference>
<dbReference type="STRING" id="1834516.BL253_13485"/>
<dbReference type="EMBL" id="MOMC01000025">
    <property type="protein sequence ID" value="ONH30497.1"/>
    <property type="molecule type" value="Genomic_DNA"/>
</dbReference>
<dbReference type="InterPro" id="IPR043128">
    <property type="entry name" value="Rev_trsase/Diguanyl_cyclase"/>
</dbReference>
<dbReference type="NCBIfam" id="NF002677">
    <property type="entry name" value="PRK02406.1"/>
    <property type="match status" value="1"/>
</dbReference>
<dbReference type="AlphaFoldDB" id="A0A1V2IBL8"/>
<feature type="domain" description="UmuC" evidence="18">
    <location>
        <begin position="15"/>
        <end position="194"/>
    </location>
</feature>
<gene>
    <name evidence="16" type="primary">dinB</name>
    <name evidence="19" type="ORF">BL253_13485</name>
</gene>
<evidence type="ECO:0000256" key="17">
    <source>
        <dbReference type="SAM" id="MobiDB-lite"/>
    </source>
</evidence>
<keyword evidence="12 16" id="KW-0238">DNA-binding</keyword>
<evidence type="ECO:0000259" key="18">
    <source>
        <dbReference type="PROSITE" id="PS50173"/>
    </source>
</evidence>
<evidence type="ECO:0000256" key="11">
    <source>
        <dbReference type="ARBA" id="ARBA00022932"/>
    </source>
</evidence>
<feature type="binding site" evidence="16">
    <location>
        <position position="19"/>
    </location>
    <ligand>
        <name>Mg(2+)</name>
        <dbReference type="ChEBI" id="CHEBI:18420"/>
    </ligand>
</feature>
<dbReference type="GO" id="GO:0006261">
    <property type="term" value="P:DNA-templated DNA replication"/>
    <property type="evidence" value="ECO:0007669"/>
    <property type="project" value="UniProtKB-UniRule"/>
</dbReference>
<dbReference type="OrthoDB" id="9808813at2"/>
<organism evidence="19 20">
    <name type="scientific">Pseudofrankia asymbiotica</name>
    <dbReference type="NCBI Taxonomy" id="1834516"/>
    <lineage>
        <taxon>Bacteria</taxon>
        <taxon>Bacillati</taxon>
        <taxon>Actinomycetota</taxon>
        <taxon>Actinomycetes</taxon>
        <taxon>Frankiales</taxon>
        <taxon>Frankiaceae</taxon>
        <taxon>Pseudofrankia</taxon>
    </lineage>
</organism>
<dbReference type="NCBIfam" id="NF003015">
    <property type="entry name" value="PRK03858.1"/>
    <property type="match status" value="1"/>
</dbReference>
<proteinExistence type="inferred from homology"/>
<comment type="caution">
    <text evidence="19">The sequence shown here is derived from an EMBL/GenBank/DDBJ whole genome shotgun (WGS) entry which is preliminary data.</text>
</comment>
<dbReference type="InterPro" id="IPR017961">
    <property type="entry name" value="DNA_pol_Y-fam_little_finger"/>
</dbReference>
<keyword evidence="7 16" id="KW-0235">DNA replication</keyword>
<dbReference type="HAMAP" id="MF_01113">
    <property type="entry name" value="DNApol_IV"/>
    <property type="match status" value="1"/>
</dbReference>
<keyword evidence="4 16" id="KW-0963">Cytoplasm</keyword>
<dbReference type="Gene3D" id="3.30.1490.100">
    <property type="entry name" value="DNA polymerase, Y-family, little finger domain"/>
    <property type="match status" value="1"/>
</dbReference>
<evidence type="ECO:0000256" key="3">
    <source>
        <dbReference type="ARBA" id="ARBA00022457"/>
    </source>
</evidence>
<sequence>MTSEAGPMGPMGSDILHVDMDAFFAAVTLLGRPELRGQPVIIGGGPRGVVLSATYEARAYGVHSAMPLARARRLCPSALVLPPERDRYQEVSRRVMAVLRDVTPLVAPLSVDEAFLDVSGARRLFGTPVEIARMIRARVLADEGLTCSVGVAPTMFVAKIASTRCKPDGLLVVPPGDVLAFLHPLPTSALWGVGRATEAALDRLGLRTIGDIADCPLLTLRHALGDAAAQHLHALAHGRDERAVDPDTTEVSVSAEHTLSVDVAEADQLARELLRLSGQVARRLRARGRATRTVGIKIRFADFTTVTRARTLREPTDVSQEIYRTALALFREAGIAGRAVRLVGVRAANLTEAGATGHQLAIDERPAAWSQLDRATDAAGHRFGAGAVAPASLLPRQPPPPRAPKPHNP</sequence>
<accession>A0A1V2IBL8</accession>
<comment type="catalytic activity">
    <reaction evidence="15 16">
        <text>DNA(n) + a 2'-deoxyribonucleoside 5'-triphosphate = DNA(n+1) + diphosphate</text>
        <dbReference type="Rhea" id="RHEA:22508"/>
        <dbReference type="Rhea" id="RHEA-COMP:17339"/>
        <dbReference type="Rhea" id="RHEA-COMP:17340"/>
        <dbReference type="ChEBI" id="CHEBI:33019"/>
        <dbReference type="ChEBI" id="CHEBI:61560"/>
        <dbReference type="ChEBI" id="CHEBI:173112"/>
        <dbReference type="EC" id="2.7.7.7"/>
    </reaction>
</comment>
<comment type="subunit">
    <text evidence="16">Monomer.</text>
</comment>
<comment type="cofactor">
    <cofactor evidence="16">
        <name>Mg(2+)</name>
        <dbReference type="ChEBI" id="CHEBI:18420"/>
    </cofactor>
    <text evidence="16">Binds 2 magnesium ions per subunit.</text>
</comment>
<evidence type="ECO:0000256" key="16">
    <source>
        <dbReference type="HAMAP-Rule" id="MF_01113"/>
    </source>
</evidence>
<evidence type="ECO:0000256" key="13">
    <source>
        <dbReference type="ARBA" id="ARBA00023204"/>
    </source>
</evidence>
<keyword evidence="20" id="KW-1185">Reference proteome</keyword>
<evidence type="ECO:0000256" key="4">
    <source>
        <dbReference type="ARBA" id="ARBA00022490"/>
    </source>
</evidence>
<evidence type="ECO:0000256" key="12">
    <source>
        <dbReference type="ARBA" id="ARBA00023125"/>
    </source>
</evidence>
<dbReference type="PANTHER" id="PTHR11076">
    <property type="entry name" value="DNA REPAIR POLYMERASE UMUC / TRANSFERASE FAMILY MEMBER"/>
    <property type="match status" value="1"/>
</dbReference>
<evidence type="ECO:0000256" key="6">
    <source>
        <dbReference type="ARBA" id="ARBA00022695"/>
    </source>
</evidence>
<evidence type="ECO:0000256" key="9">
    <source>
        <dbReference type="ARBA" id="ARBA00022763"/>
    </source>
</evidence>
<comment type="similarity">
    <text evidence="2 16">Belongs to the DNA polymerase type-Y family.</text>
</comment>
<dbReference type="EC" id="2.7.7.7" evidence="16"/>
<keyword evidence="6 16" id="KW-0548">Nucleotidyltransferase</keyword>
<dbReference type="InterPro" id="IPR053848">
    <property type="entry name" value="IMS_HHH_1"/>
</dbReference>
<dbReference type="GO" id="GO:0006281">
    <property type="term" value="P:DNA repair"/>
    <property type="evidence" value="ECO:0007669"/>
    <property type="project" value="UniProtKB-UniRule"/>
</dbReference>
<dbReference type="GO" id="GO:0005829">
    <property type="term" value="C:cytosol"/>
    <property type="evidence" value="ECO:0007669"/>
    <property type="project" value="TreeGrafter"/>
</dbReference>
<keyword evidence="9 16" id="KW-0227">DNA damage</keyword>
<dbReference type="GO" id="GO:0003887">
    <property type="term" value="F:DNA-directed DNA polymerase activity"/>
    <property type="evidence" value="ECO:0007669"/>
    <property type="project" value="UniProtKB-UniRule"/>
</dbReference>
<dbReference type="InterPro" id="IPR050116">
    <property type="entry name" value="DNA_polymerase-Y"/>
</dbReference>
<feature type="active site" evidence="16">
    <location>
        <position position="113"/>
    </location>
</feature>
<evidence type="ECO:0000256" key="8">
    <source>
        <dbReference type="ARBA" id="ARBA00022723"/>
    </source>
</evidence>
<keyword evidence="10 16" id="KW-0460">Magnesium</keyword>
<reference evidence="20" key="1">
    <citation type="submission" date="2016-10" db="EMBL/GenBank/DDBJ databases">
        <title>Frankia sp. NRRL B-16386 Genome sequencing.</title>
        <authorList>
            <person name="Ghodhbane-Gtari F."/>
            <person name="Swanson E."/>
            <person name="Gueddou A."/>
            <person name="Hezbri K."/>
            <person name="Ktari K."/>
            <person name="Nouioui I."/>
            <person name="Morris K."/>
            <person name="Simpson S."/>
            <person name="Abebe-Akele F."/>
            <person name="Thomas K."/>
            <person name="Gtari M."/>
            <person name="Tisa L.S."/>
        </authorList>
    </citation>
    <scope>NUCLEOTIDE SEQUENCE [LARGE SCALE GENOMIC DNA]</scope>
    <source>
        <strain evidence="20">NRRL B-16386</strain>
    </source>
</reference>
<keyword evidence="3 16" id="KW-0515">Mutator protein</keyword>
<comment type="function">
    <text evidence="14 16">Poorly processive, error-prone DNA polymerase involved in untargeted mutagenesis. Copies undamaged DNA at stalled replication forks, which arise in vivo from mismatched or misaligned primer ends. These misaligned primers can be extended by PolIV. Exhibits no 3'-5' exonuclease (proofreading) activity. May be involved in translesional synthesis, in conjunction with the beta clamp from PolIII.</text>
</comment>
<evidence type="ECO:0000256" key="1">
    <source>
        <dbReference type="ARBA" id="ARBA00004496"/>
    </source>
</evidence>
<feature type="binding site" evidence="16">
    <location>
        <position position="112"/>
    </location>
    <ligand>
        <name>Mg(2+)</name>
        <dbReference type="ChEBI" id="CHEBI:18420"/>
    </ligand>
</feature>
<dbReference type="CDD" id="cd03586">
    <property type="entry name" value="PolY_Pol_IV_kappa"/>
    <property type="match status" value="1"/>
</dbReference>
<dbReference type="GO" id="GO:0042276">
    <property type="term" value="P:error-prone translesion synthesis"/>
    <property type="evidence" value="ECO:0007669"/>
    <property type="project" value="TreeGrafter"/>
</dbReference>
<dbReference type="SUPFAM" id="SSF56672">
    <property type="entry name" value="DNA/RNA polymerases"/>
    <property type="match status" value="1"/>
</dbReference>
<keyword evidence="11 16" id="KW-0239">DNA-directed DNA polymerase</keyword>
<dbReference type="Pfam" id="PF00817">
    <property type="entry name" value="IMS"/>
    <property type="match status" value="1"/>
</dbReference>
<evidence type="ECO:0000313" key="20">
    <source>
        <dbReference type="Proteomes" id="UP000188929"/>
    </source>
</evidence>